<accession>A0A8J6BDP1</accession>
<organism evidence="1 2">
    <name type="scientific">Eleutherodactylus coqui</name>
    <name type="common">Puerto Rican coqui</name>
    <dbReference type="NCBI Taxonomy" id="57060"/>
    <lineage>
        <taxon>Eukaryota</taxon>
        <taxon>Metazoa</taxon>
        <taxon>Chordata</taxon>
        <taxon>Craniata</taxon>
        <taxon>Vertebrata</taxon>
        <taxon>Euteleostomi</taxon>
        <taxon>Amphibia</taxon>
        <taxon>Batrachia</taxon>
        <taxon>Anura</taxon>
        <taxon>Neobatrachia</taxon>
        <taxon>Hyloidea</taxon>
        <taxon>Eleutherodactylidae</taxon>
        <taxon>Eleutherodactylinae</taxon>
        <taxon>Eleutherodactylus</taxon>
        <taxon>Eleutherodactylus</taxon>
    </lineage>
</organism>
<gene>
    <name evidence="1" type="ORF">GDO78_022583</name>
</gene>
<dbReference type="EMBL" id="WNTK01008373">
    <property type="protein sequence ID" value="KAG9463024.1"/>
    <property type="molecule type" value="Genomic_DNA"/>
</dbReference>
<evidence type="ECO:0000313" key="2">
    <source>
        <dbReference type="Proteomes" id="UP000770717"/>
    </source>
</evidence>
<protein>
    <submittedName>
        <fullName evidence="1">Uncharacterized protein</fullName>
    </submittedName>
</protein>
<name>A0A8J6BDP1_ELECQ</name>
<evidence type="ECO:0000313" key="1">
    <source>
        <dbReference type="EMBL" id="KAG9463024.1"/>
    </source>
</evidence>
<sequence>MASLPSLSTSLSNHDRQRLVWYLCCTPPQDSSQRALRSPNRSPFGLPLGSPLGVLARIPPGLLLGGTLGFPHAALEDQPTMEVFWFLDHCCLHC</sequence>
<reference evidence="1" key="1">
    <citation type="thesis" date="2020" institute="ProQuest LLC" country="789 East Eisenhower Parkway, Ann Arbor, MI, USA">
        <title>Comparative Genomics and Chromosome Evolution.</title>
        <authorList>
            <person name="Mudd A.B."/>
        </authorList>
    </citation>
    <scope>NUCLEOTIDE SEQUENCE</scope>
    <source>
        <strain evidence="1">HN-11 Male</strain>
        <tissue evidence="1">Kidney and liver</tissue>
    </source>
</reference>
<dbReference type="Proteomes" id="UP000770717">
    <property type="component" value="Unassembled WGS sequence"/>
</dbReference>
<comment type="caution">
    <text evidence="1">The sequence shown here is derived from an EMBL/GenBank/DDBJ whole genome shotgun (WGS) entry which is preliminary data.</text>
</comment>
<proteinExistence type="predicted"/>
<keyword evidence="2" id="KW-1185">Reference proteome</keyword>
<dbReference type="AlphaFoldDB" id="A0A8J6BDP1"/>